<organism evidence="3 4">
    <name type="scientific">Candidatus Hydrogenisulfobacillus filiaventi</name>
    <dbReference type="NCBI Taxonomy" id="2707344"/>
    <lineage>
        <taxon>Bacteria</taxon>
        <taxon>Bacillati</taxon>
        <taxon>Bacillota</taxon>
        <taxon>Clostridia</taxon>
        <taxon>Eubacteriales</taxon>
        <taxon>Clostridiales Family XVII. Incertae Sedis</taxon>
        <taxon>Candidatus Hydrogenisulfobacillus</taxon>
    </lineage>
</organism>
<dbReference type="NCBIfam" id="TIGR01766">
    <property type="entry name" value="IS200/IS605 family accessory protein TnpB-like domain"/>
    <property type="match status" value="1"/>
</dbReference>
<gene>
    <name evidence="3" type="ORF">R50_1991</name>
</gene>
<proteinExistence type="predicted"/>
<name>A0A6F8ZI69_9FIRM</name>
<evidence type="ECO:0000313" key="3">
    <source>
        <dbReference type="EMBL" id="CAB1129488.1"/>
    </source>
</evidence>
<evidence type="ECO:0000256" key="1">
    <source>
        <dbReference type="ARBA" id="ARBA00023125"/>
    </source>
</evidence>
<dbReference type="EMBL" id="LR778114">
    <property type="protein sequence ID" value="CAB1129488.1"/>
    <property type="molecule type" value="Genomic_DNA"/>
</dbReference>
<dbReference type="KEGG" id="hfv:R50_1991"/>
<keyword evidence="4" id="KW-1185">Reference proteome</keyword>
<reference evidence="3 4" key="1">
    <citation type="submission" date="2020-02" db="EMBL/GenBank/DDBJ databases">
        <authorList>
            <person name="Hogendoorn C."/>
        </authorList>
    </citation>
    <scope>NUCLEOTIDE SEQUENCE [LARGE SCALE GENOMIC DNA]</scope>
    <source>
        <strain evidence="3">R501</strain>
    </source>
</reference>
<dbReference type="AlphaFoldDB" id="A0A6F8ZI69"/>
<dbReference type="GO" id="GO:0003677">
    <property type="term" value="F:DNA binding"/>
    <property type="evidence" value="ECO:0007669"/>
    <property type="project" value="UniProtKB-KW"/>
</dbReference>
<sequence>MDYTITSGIIPSDGGLSPALKRGACAAKFSVNIATDSDGETYSGGHLNGLRKRHAKLRQRLQQKGTKSAKRLLKKRRRKEHRFATDVNHRIAKRLVAKAKDTGRGIALEDLTGIRDRITVKKAQRRRQHSWAFYQLRTFVSYKAKLAGVPVALVDPRNTSRTCPLCGLIDKRNRPDQAHFRCIGCGFAGPADTIAAGNIARRAAVNQPHAAGGSA</sequence>
<dbReference type="NCBIfam" id="NF040570">
    <property type="entry name" value="guided_TnpB"/>
    <property type="match status" value="1"/>
</dbReference>
<keyword evidence="1" id="KW-0238">DNA-binding</keyword>
<evidence type="ECO:0000259" key="2">
    <source>
        <dbReference type="Pfam" id="PF07282"/>
    </source>
</evidence>
<accession>A0A6F8ZI69</accession>
<dbReference type="InterPro" id="IPR010095">
    <property type="entry name" value="Cas12f1-like_TNB"/>
</dbReference>
<dbReference type="Proteomes" id="UP000503399">
    <property type="component" value="Chromosome"/>
</dbReference>
<evidence type="ECO:0000313" key="4">
    <source>
        <dbReference type="Proteomes" id="UP000503399"/>
    </source>
</evidence>
<dbReference type="Pfam" id="PF07282">
    <property type="entry name" value="Cas12f1-like_TNB"/>
    <property type="match status" value="1"/>
</dbReference>
<protein>
    <recommendedName>
        <fullName evidence="2">Cas12f1-like TNB domain-containing protein</fullName>
    </recommendedName>
</protein>
<feature type="domain" description="Cas12f1-like TNB" evidence="2">
    <location>
        <begin position="133"/>
        <end position="199"/>
    </location>
</feature>